<dbReference type="AlphaFoldDB" id="A0A7Y0DXK1"/>
<dbReference type="InterPro" id="IPR028202">
    <property type="entry name" value="Reductase_C"/>
</dbReference>
<keyword evidence="5" id="KW-0274">FAD</keyword>
<sequence length="939" mass="102439">MAWFQSIPAADVHTQGAVGVEVDGLRIALFSLDGDIHATGNICTHAFALLTDGHVENGCVECPLHQGLFDIRTGKAQGTPVTKDIATYAVDIRDGQVWVDTDSRLAETDAAPEHTESMPEDPRALLIVGAGQAGVETAVAARQNGFAGTITLIGDEPVLPYERPPLSKGMLMGESGLDEATIYSAAELDALKIELLNGIQVSGVDRKARRVSLSDGRQLSYDMLVLATGARARELSVTGSDETSLFYLRNLRHAKSLGEALRKATQVAVIGGGFIGLEIASAARKLGKHVTVIEAAARLMGRLLPEEAAGYMQELAVANGVALELGHTTAAVSREGVMLDDGRMVAADCIVVGIGAVPNDALAREAGLAVAERGGILVNPIGRTSDPAIYAVGDVAVHRDEISGREHRLESWQNANLTARSTGMAIAGAADHSIDLPWFWSDLFGGTVQMLGQMRDGLTLVRRDGGQAPVFFGLNEEGSIELVVDFGQPKAIQAARSLMLEGTELSPALLTDRDVDLSQLNEDDMKTIPLEKRFVWPATGLERIPDWVYTDQEIFDREVERIFHGRTWNYVGLEAEIPNAGDFIRSYVGPTAVVVSRDEDGGINVFENRCAHRAAEFCRELHGNTDEFVCPYHQWSYDLKGNLAGIPFRRGAAGKGGMGPDFQPEKHGLRCLSVATRNGAIFASFASDMESVEDYLGEDMLKDFDAVFSGRKIKVLGHYRHTLSGNWKLYPENLKDPYHATLLHTFLVTFGLLVAGNKSAMIVDPKGRHSTMASAKSDAGKVSDEDKSQMRAYRDGMTLEDPRMMDFVPEFDSPWSVTMQVVWPNLIVQREMNTLGVRQINPTGPNEFTMVWTMFGYEDDDEEMTRHRLRQGNLMGPAGYLGMEDNEAIKFVQDGMLNTRKGEHLIALDPEVPAGTSDTLISEAAIRAMYKYWRQEMGL</sequence>
<dbReference type="InterPro" id="IPR015881">
    <property type="entry name" value="ARHD_Rieske_2Fe_2S"/>
</dbReference>
<dbReference type="CDD" id="cd03528">
    <property type="entry name" value="Rieske_RO_ferredoxin"/>
    <property type="match status" value="1"/>
</dbReference>
<name>A0A7Y0DXK1_9PROT</name>
<accession>A0A7Y0DXK1</accession>
<dbReference type="PROSITE" id="PS00570">
    <property type="entry name" value="RING_HYDROXYL_ALPHA"/>
    <property type="match status" value="1"/>
</dbReference>
<dbReference type="PRINTS" id="PR00411">
    <property type="entry name" value="PNDRDTASEI"/>
</dbReference>
<comment type="cofactor">
    <cofactor evidence="1">
        <name>FAD</name>
        <dbReference type="ChEBI" id="CHEBI:57692"/>
    </cofactor>
</comment>
<evidence type="ECO:0000256" key="4">
    <source>
        <dbReference type="ARBA" id="ARBA00022723"/>
    </source>
</evidence>
<dbReference type="InterPro" id="IPR017941">
    <property type="entry name" value="Rieske_2Fe-2S"/>
</dbReference>
<keyword evidence="11" id="KW-1185">Reference proteome</keyword>
<keyword evidence="6" id="KW-0560">Oxidoreductase</keyword>
<dbReference type="Gene3D" id="3.30.390.30">
    <property type="match status" value="1"/>
</dbReference>
<dbReference type="Pfam" id="PF07992">
    <property type="entry name" value="Pyr_redox_2"/>
    <property type="match status" value="1"/>
</dbReference>
<dbReference type="Gene3D" id="3.90.380.10">
    <property type="entry name" value="Naphthalene 1,2-dioxygenase Alpha Subunit, Chain A, domain 1"/>
    <property type="match status" value="1"/>
</dbReference>
<evidence type="ECO:0000313" key="11">
    <source>
        <dbReference type="Proteomes" id="UP000539372"/>
    </source>
</evidence>
<evidence type="ECO:0000256" key="8">
    <source>
        <dbReference type="ARBA" id="ARBA00023014"/>
    </source>
</evidence>
<dbReference type="GO" id="GO:0016651">
    <property type="term" value="F:oxidoreductase activity, acting on NAD(P)H"/>
    <property type="evidence" value="ECO:0007669"/>
    <property type="project" value="TreeGrafter"/>
</dbReference>
<keyword evidence="4" id="KW-0479">Metal-binding</keyword>
<feature type="domain" description="Rieske" evidence="9">
    <location>
        <begin position="4"/>
        <end position="99"/>
    </location>
</feature>
<dbReference type="CDD" id="cd08880">
    <property type="entry name" value="RHO_alpha_C_ahdA1c-like"/>
    <property type="match status" value="1"/>
</dbReference>
<keyword evidence="3" id="KW-0001">2Fe-2S</keyword>
<dbReference type="Gene3D" id="3.50.50.60">
    <property type="entry name" value="FAD/NAD(P)-binding domain"/>
    <property type="match status" value="2"/>
</dbReference>
<dbReference type="PROSITE" id="PS51296">
    <property type="entry name" value="RIESKE"/>
    <property type="match status" value="2"/>
</dbReference>
<dbReference type="RefSeq" id="WP_169623689.1">
    <property type="nucleotide sequence ID" value="NZ_JABBNT010000001.1"/>
</dbReference>
<evidence type="ECO:0000256" key="3">
    <source>
        <dbReference type="ARBA" id="ARBA00022714"/>
    </source>
</evidence>
<dbReference type="Pfam" id="PF14759">
    <property type="entry name" value="Reductase_C"/>
    <property type="match status" value="1"/>
</dbReference>
<dbReference type="InterPro" id="IPR043264">
    <property type="entry name" value="AhdA1c-like_alpha_C"/>
</dbReference>
<evidence type="ECO:0000256" key="5">
    <source>
        <dbReference type="ARBA" id="ARBA00022827"/>
    </source>
</evidence>
<comment type="caution">
    <text evidence="10">The sequence shown here is derived from an EMBL/GenBank/DDBJ whole genome shotgun (WGS) entry which is preliminary data.</text>
</comment>
<keyword evidence="7" id="KW-0408">Iron</keyword>
<dbReference type="PANTHER" id="PTHR43557">
    <property type="entry name" value="APOPTOSIS-INDUCING FACTOR 1"/>
    <property type="match status" value="1"/>
</dbReference>
<dbReference type="SUPFAM" id="SSF55961">
    <property type="entry name" value="Bet v1-like"/>
    <property type="match status" value="1"/>
</dbReference>
<dbReference type="InterPro" id="IPR023753">
    <property type="entry name" value="FAD/NAD-binding_dom"/>
</dbReference>
<dbReference type="GO" id="GO:0005737">
    <property type="term" value="C:cytoplasm"/>
    <property type="evidence" value="ECO:0007669"/>
    <property type="project" value="TreeGrafter"/>
</dbReference>
<keyword evidence="8" id="KW-0411">Iron-sulfur</keyword>
<dbReference type="PRINTS" id="PR00368">
    <property type="entry name" value="FADPNR"/>
</dbReference>
<evidence type="ECO:0000256" key="6">
    <source>
        <dbReference type="ARBA" id="ARBA00023002"/>
    </source>
</evidence>
<dbReference type="InterPro" id="IPR050446">
    <property type="entry name" value="FAD-oxidoreductase/Apoptosis"/>
</dbReference>
<keyword evidence="2" id="KW-0285">Flavoprotein</keyword>
<dbReference type="InterPro" id="IPR036922">
    <property type="entry name" value="Rieske_2Fe-2S_sf"/>
</dbReference>
<dbReference type="Pfam" id="PF00848">
    <property type="entry name" value="Ring_hydroxyl_A"/>
    <property type="match status" value="1"/>
</dbReference>
<dbReference type="GO" id="GO:0051537">
    <property type="term" value="F:2 iron, 2 sulfur cluster binding"/>
    <property type="evidence" value="ECO:0007669"/>
    <property type="project" value="UniProtKB-KW"/>
</dbReference>
<dbReference type="SUPFAM" id="SSF55424">
    <property type="entry name" value="FAD/NAD-linked reductases, dimerisation (C-terminal) domain"/>
    <property type="match status" value="1"/>
</dbReference>
<dbReference type="InterPro" id="IPR036188">
    <property type="entry name" value="FAD/NAD-bd_sf"/>
</dbReference>
<dbReference type="SUPFAM" id="SSF51905">
    <property type="entry name" value="FAD/NAD(P)-binding domain"/>
    <property type="match status" value="2"/>
</dbReference>
<proteinExistence type="predicted"/>
<reference evidence="10 11" key="1">
    <citation type="submission" date="2020-04" db="EMBL/GenBank/DDBJ databases">
        <title>Rhodospirillaceae bacterium KN72 isolated from deep sea.</title>
        <authorList>
            <person name="Zhang D.-C."/>
        </authorList>
    </citation>
    <scope>NUCLEOTIDE SEQUENCE [LARGE SCALE GENOMIC DNA]</scope>
    <source>
        <strain evidence="10 11">KN72</strain>
    </source>
</reference>
<feature type="domain" description="Rieske" evidence="9">
    <location>
        <begin position="568"/>
        <end position="683"/>
    </location>
</feature>
<dbReference type="InterPro" id="IPR016156">
    <property type="entry name" value="FAD/NAD-linked_Rdtase_dimer_sf"/>
</dbReference>
<evidence type="ECO:0000259" key="9">
    <source>
        <dbReference type="PROSITE" id="PS51296"/>
    </source>
</evidence>
<dbReference type="SUPFAM" id="SSF50022">
    <property type="entry name" value="ISP domain"/>
    <property type="match status" value="2"/>
</dbReference>
<dbReference type="PANTHER" id="PTHR43557:SF2">
    <property type="entry name" value="RIESKE DOMAIN-CONTAINING PROTEIN-RELATED"/>
    <property type="match status" value="1"/>
</dbReference>
<evidence type="ECO:0000256" key="2">
    <source>
        <dbReference type="ARBA" id="ARBA00022630"/>
    </source>
</evidence>
<dbReference type="GO" id="GO:0005506">
    <property type="term" value="F:iron ion binding"/>
    <property type="evidence" value="ECO:0007669"/>
    <property type="project" value="InterPro"/>
</dbReference>
<dbReference type="EMBL" id="JABBNT010000001">
    <property type="protein sequence ID" value="NMM43410.1"/>
    <property type="molecule type" value="Genomic_DNA"/>
</dbReference>
<gene>
    <name evidence="10" type="ORF">HH303_02890</name>
</gene>
<dbReference type="InterPro" id="IPR015879">
    <property type="entry name" value="Ring_hydroxy_dOase_asu_C_dom"/>
</dbReference>
<dbReference type="Gene3D" id="2.102.10.10">
    <property type="entry name" value="Rieske [2Fe-2S] iron-sulphur domain"/>
    <property type="match status" value="2"/>
</dbReference>
<evidence type="ECO:0000256" key="7">
    <source>
        <dbReference type="ARBA" id="ARBA00023004"/>
    </source>
</evidence>
<dbReference type="Pfam" id="PF00355">
    <property type="entry name" value="Rieske"/>
    <property type="match status" value="2"/>
</dbReference>
<evidence type="ECO:0000256" key="1">
    <source>
        <dbReference type="ARBA" id="ARBA00001974"/>
    </source>
</evidence>
<dbReference type="Proteomes" id="UP000539372">
    <property type="component" value="Unassembled WGS sequence"/>
</dbReference>
<organism evidence="10 11">
    <name type="scientific">Pacificispira spongiicola</name>
    <dbReference type="NCBI Taxonomy" id="2729598"/>
    <lineage>
        <taxon>Bacteria</taxon>
        <taxon>Pseudomonadati</taxon>
        <taxon>Pseudomonadota</taxon>
        <taxon>Alphaproteobacteria</taxon>
        <taxon>Rhodospirillales</taxon>
        <taxon>Rhodospirillaceae</taxon>
        <taxon>Pacificispira</taxon>
    </lineage>
</organism>
<evidence type="ECO:0000313" key="10">
    <source>
        <dbReference type="EMBL" id="NMM43410.1"/>
    </source>
</evidence>
<protein>
    <submittedName>
        <fullName evidence="10">FAD-dependent oxidoreductase</fullName>
    </submittedName>
</protein>